<keyword evidence="1" id="KW-0645">Protease</keyword>
<dbReference type="InterPro" id="IPR000994">
    <property type="entry name" value="Pept_M24"/>
</dbReference>
<dbReference type="InterPro" id="IPR029149">
    <property type="entry name" value="Creatin/AminoP/Spt16_N"/>
</dbReference>
<proteinExistence type="inferred from homology"/>
<evidence type="ECO:0000256" key="4">
    <source>
        <dbReference type="ARBA" id="ARBA00023049"/>
    </source>
</evidence>
<dbReference type="InterPro" id="IPR050659">
    <property type="entry name" value="Peptidase_M24B"/>
</dbReference>
<gene>
    <name evidence="8" type="ordered locus">Arnit_0750</name>
</gene>
<evidence type="ECO:0000259" key="6">
    <source>
        <dbReference type="Pfam" id="PF00557"/>
    </source>
</evidence>
<reference evidence="8 9" key="1">
    <citation type="journal article" date="2010" name="Stand. Genomic Sci.">
        <title>Complete genome sequence of Arcobacter nitrofigilis type strain (CI).</title>
        <authorList>
            <person name="Pati A."/>
            <person name="Gronow S."/>
            <person name="Lapidus A."/>
            <person name="Copeland A."/>
            <person name="Glavina Del Rio T."/>
            <person name="Nolan M."/>
            <person name="Lucas S."/>
            <person name="Tice H."/>
            <person name="Cheng J.F."/>
            <person name="Han C."/>
            <person name="Chertkov O."/>
            <person name="Bruce D."/>
            <person name="Tapia R."/>
            <person name="Goodwin L."/>
            <person name="Pitluck S."/>
            <person name="Liolios K."/>
            <person name="Ivanova N."/>
            <person name="Mavromatis K."/>
            <person name="Chen A."/>
            <person name="Palaniappan K."/>
            <person name="Land M."/>
            <person name="Hauser L."/>
            <person name="Chang Y.J."/>
            <person name="Jeffries C.D."/>
            <person name="Detter J.C."/>
            <person name="Rohde M."/>
            <person name="Goker M."/>
            <person name="Bristow J."/>
            <person name="Eisen J.A."/>
            <person name="Markowitz V."/>
            <person name="Hugenholtz P."/>
            <person name="Klenk H.P."/>
            <person name="Kyrpides N.C."/>
        </authorList>
    </citation>
    <scope>NUCLEOTIDE SEQUENCE [LARGE SCALE GENOMIC DNA]</scope>
    <source>
        <strain evidence="9">ATCC 33309 / DSM 7299 / CCUG 15893 / LMG 7604 / NCTC 12251 / CI</strain>
    </source>
</reference>
<dbReference type="PROSITE" id="PS00491">
    <property type="entry name" value="PROLINE_PEPTIDASE"/>
    <property type="match status" value="1"/>
</dbReference>
<evidence type="ECO:0000256" key="5">
    <source>
        <dbReference type="RuleBase" id="RU000590"/>
    </source>
</evidence>
<dbReference type="CDD" id="cd01092">
    <property type="entry name" value="APP-like"/>
    <property type="match status" value="1"/>
</dbReference>
<keyword evidence="2 5" id="KW-0479">Metal-binding</keyword>
<dbReference type="PANTHER" id="PTHR46112:SF3">
    <property type="entry name" value="AMINOPEPTIDASE YPDF"/>
    <property type="match status" value="1"/>
</dbReference>
<dbReference type="GO" id="GO:0008237">
    <property type="term" value="F:metallopeptidase activity"/>
    <property type="evidence" value="ECO:0007669"/>
    <property type="project" value="UniProtKB-KW"/>
</dbReference>
<evidence type="ECO:0000313" key="8">
    <source>
        <dbReference type="EMBL" id="ADG92415.1"/>
    </source>
</evidence>
<dbReference type="InterPro" id="IPR001131">
    <property type="entry name" value="Peptidase_M24B_aminopep-P_CS"/>
</dbReference>
<dbReference type="SUPFAM" id="SSF55920">
    <property type="entry name" value="Creatinase/aminopeptidase"/>
    <property type="match status" value="1"/>
</dbReference>
<dbReference type="GO" id="GO:0046872">
    <property type="term" value="F:metal ion binding"/>
    <property type="evidence" value="ECO:0007669"/>
    <property type="project" value="UniProtKB-KW"/>
</dbReference>
<dbReference type="InterPro" id="IPR000587">
    <property type="entry name" value="Creatinase_N"/>
</dbReference>
<keyword evidence="9" id="KW-1185">Reference proteome</keyword>
<accession>D5V2I2</accession>
<comment type="similarity">
    <text evidence="5">Belongs to the peptidase M24B family.</text>
</comment>
<dbReference type="Gene3D" id="3.90.230.10">
    <property type="entry name" value="Creatinase/methionine aminopeptidase superfamily"/>
    <property type="match status" value="1"/>
</dbReference>
<dbReference type="GO" id="GO:0006508">
    <property type="term" value="P:proteolysis"/>
    <property type="evidence" value="ECO:0007669"/>
    <property type="project" value="UniProtKB-KW"/>
</dbReference>
<evidence type="ECO:0000313" key="9">
    <source>
        <dbReference type="Proteomes" id="UP000000939"/>
    </source>
</evidence>
<evidence type="ECO:0000256" key="3">
    <source>
        <dbReference type="ARBA" id="ARBA00022801"/>
    </source>
</evidence>
<dbReference type="Proteomes" id="UP000000939">
    <property type="component" value="Chromosome"/>
</dbReference>
<dbReference type="Gene3D" id="3.40.350.10">
    <property type="entry name" value="Creatinase/prolidase N-terminal domain"/>
    <property type="match status" value="1"/>
</dbReference>
<dbReference type="PANTHER" id="PTHR46112">
    <property type="entry name" value="AMINOPEPTIDASE"/>
    <property type="match status" value="1"/>
</dbReference>
<evidence type="ECO:0000259" key="7">
    <source>
        <dbReference type="Pfam" id="PF01321"/>
    </source>
</evidence>
<dbReference type="RefSeq" id="WP_013134560.1">
    <property type="nucleotide sequence ID" value="NC_014166.1"/>
</dbReference>
<dbReference type="InterPro" id="IPR036005">
    <property type="entry name" value="Creatinase/aminopeptidase-like"/>
</dbReference>
<dbReference type="SUPFAM" id="SSF53092">
    <property type="entry name" value="Creatinase/prolidase N-terminal domain"/>
    <property type="match status" value="1"/>
</dbReference>
<dbReference type="OrthoDB" id="9806388at2"/>
<dbReference type="eggNOG" id="COG0006">
    <property type="taxonomic scope" value="Bacteria"/>
</dbReference>
<evidence type="ECO:0000256" key="2">
    <source>
        <dbReference type="ARBA" id="ARBA00022723"/>
    </source>
</evidence>
<feature type="domain" description="Peptidase M24" evidence="6">
    <location>
        <begin position="119"/>
        <end position="333"/>
    </location>
</feature>
<feature type="domain" description="Creatinase N-terminal" evidence="7">
    <location>
        <begin position="3"/>
        <end position="100"/>
    </location>
</feature>
<dbReference type="EMBL" id="CP001999">
    <property type="protein sequence ID" value="ADG92415.1"/>
    <property type="molecule type" value="Genomic_DNA"/>
</dbReference>
<name>D5V2I2_ARCNC</name>
<protein>
    <submittedName>
        <fullName evidence="8">Peptidase M24</fullName>
    </submittedName>
</protein>
<organism evidence="8 9">
    <name type="scientific">Arcobacter nitrofigilis (strain ATCC 33309 / DSM 7299 / CCUG 15893 / LMG 7604 / NCTC 12251 / CI)</name>
    <name type="common">Campylobacter nitrofigilis</name>
    <dbReference type="NCBI Taxonomy" id="572480"/>
    <lineage>
        <taxon>Bacteria</taxon>
        <taxon>Pseudomonadati</taxon>
        <taxon>Campylobacterota</taxon>
        <taxon>Epsilonproteobacteria</taxon>
        <taxon>Campylobacterales</taxon>
        <taxon>Arcobacteraceae</taxon>
        <taxon>Arcobacter</taxon>
    </lineage>
</organism>
<dbReference type="AlphaFoldDB" id="D5V2I2"/>
<dbReference type="HOGENOM" id="CLU_017266_4_0_7"/>
<sequence>MSNYILTNENAIYYECNYSCDNVIFIKLGNESFFITDARYTIEAKEKVKNTEVIESSDLIKSAQEILTKEKIKEIIFDGNDFTYNKFNKLTENLKVNFTNQVNFSHLKRVIKTDDEIAILKKAAKIGRNGFERLAKYINKNGLNKKETLLHFKAVEAYKNMGKYDLSFDPIIAINENAAKPHALPTSKKLQKNDLLLVDAGVKYKRYCSDRTCTASFGDELNFSRKQKFKSKKQQKIYDLVYKAQLNAIENAKVGMKAKDIDNLTRSVIEKAGFGKYFIHSTGHGVGLDIHEHPYINSKSDVIIEDNMVFTIEPGIYLPNEFGVRIEDTIVMKNGKAVIL</sequence>
<dbReference type="KEGG" id="ant:Arnit_0750"/>
<evidence type="ECO:0000256" key="1">
    <source>
        <dbReference type="ARBA" id="ARBA00022670"/>
    </source>
</evidence>
<dbReference type="Pfam" id="PF00557">
    <property type="entry name" value="Peptidase_M24"/>
    <property type="match status" value="1"/>
</dbReference>
<dbReference type="Pfam" id="PF01321">
    <property type="entry name" value="Creatinase_N"/>
    <property type="match status" value="1"/>
</dbReference>
<keyword evidence="4" id="KW-0482">Metalloprotease</keyword>
<keyword evidence="3" id="KW-0378">Hydrolase</keyword>
<dbReference type="STRING" id="572480.Arnit_0750"/>